<dbReference type="Gene3D" id="3.80.10.10">
    <property type="entry name" value="Ribonuclease Inhibitor"/>
    <property type="match status" value="1"/>
</dbReference>
<protein>
    <recommendedName>
        <fullName evidence="6">Leucine-rich repeat-containing protein 20</fullName>
    </recommendedName>
</protein>
<dbReference type="SMART" id="SM00369">
    <property type="entry name" value="LRR_TYP"/>
    <property type="match status" value="2"/>
</dbReference>
<keyword evidence="5" id="KW-1185">Reference proteome</keyword>
<dbReference type="PANTHER" id="PTHR48051:SF1">
    <property type="entry name" value="RAS SUPPRESSOR PROTEIN 1"/>
    <property type="match status" value="1"/>
</dbReference>
<dbReference type="SUPFAM" id="SSF52058">
    <property type="entry name" value="L domain-like"/>
    <property type="match status" value="1"/>
</dbReference>
<dbReference type="InterPro" id="IPR001611">
    <property type="entry name" value="Leu-rich_rpt"/>
</dbReference>
<dbReference type="InterPro" id="IPR050216">
    <property type="entry name" value="LRR_domain-containing"/>
</dbReference>
<dbReference type="InterPro" id="IPR003591">
    <property type="entry name" value="Leu-rich_rpt_typical-subtyp"/>
</dbReference>
<dbReference type="PROSITE" id="PS51450">
    <property type="entry name" value="LRR"/>
    <property type="match status" value="1"/>
</dbReference>
<keyword evidence="2" id="KW-0677">Repeat</keyword>
<comment type="caution">
    <text evidence="4">The sequence shown here is derived from an EMBL/GenBank/DDBJ whole genome shotgun (WGS) entry which is preliminary data.</text>
</comment>
<evidence type="ECO:0000313" key="4">
    <source>
        <dbReference type="EMBL" id="GIY43095.1"/>
    </source>
</evidence>
<dbReference type="EMBL" id="BPLQ01009294">
    <property type="protein sequence ID" value="GIY43095.1"/>
    <property type="molecule type" value="Genomic_DNA"/>
</dbReference>
<evidence type="ECO:0000256" key="1">
    <source>
        <dbReference type="ARBA" id="ARBA00022614"/>
    </source>
</evidence>
<gene>
    <name evidence="4" type="primary">AVEN_23660_1</name>
    <name evidence="4" type="ORF">CDAR_120281</name>
</gene>
<feature type="region of interest" description="Disordered" evidence="3">
    <location>
        <begin position="246"/>
        <end position="266"/>
    </location>
</feature>
<dbReference type="InterPro" id="IPR032675">
    <property type="entry name" value="LRR_dom_sf"/>
</dbReference>
<dbReference type="Pfam" id="PF13855">
    <property type="entry name" value="LRR_8"/>
    <property type="match status" value="1"/>
</dbReference>
<organism evidence="4 5">
    <name type="scientific">Caerostris darwini</name>
    <dbReference type="NCBI Taxonomy" id="1538125"/>
    <lineage>
        <taxon>Eukaryota</taxon>
        <taxon>Metazoa</taxon>
        <taxon>Ecdysozoa</taxon>
        <taxon>Arthropoda</taxon>
        <taxon>Chelicerata</taxon>
        <taxon>Arachnida</taxon>
        <taxon>Araneae</taxon>
        <taxon>Araneomorphae</taxon>
        <taxon>Entelegynae</taxon>
        <taxon>Araneoidea</taxon>
        <taxon>Araneidae</taxon>
        <taxon>Caerostris</taxon>
    </lineage>
</organism>
<keyword evidence="1" id="KW-0433">Leucine-rich repeat</keyword>
<dbReference type="AlphaFoldDB" id="A0AAV4TA02"/>
<accession>A0AAV4TA02</accession>
<evidence type="ECO:0000256" key="3">
    <source>
        <dbReference type="SAM" id="MobiDB-lite"/>
    </source>
</evidence>
<dbReference type="Proteomes" id="UP001054837">
    <property type="component" value="Unassembled WGS sequence"/>
</dbReference>
<proteinExistence type="predicted"/>
<evidence type="ECO:0008006" key="6">
    <source>
        <dbReference type="Google" id="ProtNLM"/>
    </source>
</evidence>
<evidence type="ECO:0000313" key="5">
    <source>
        <dbReference type="Proteomes" id="UP001054837"/>
    </source>
</evidence>
<dbReference type="GO" id="GO:0005737">
    <property type="term" value="C:cytoplasm"/>
    <property type="evidence" value="ECO:0007669"/>
    <property type="project" value="TreeGrafter"/>
</dbReference>
<reference evidence="4 5" key="1">
    <citation type="submission" date="2021-06" db="EMBL/GenBank/DDBJ databases">
        <title>Caerostris darwini draft genome.</title>
        <authorList>
            <person name="Kono N."/>
            <person name="Arakawa K."/>
        </authorList>
    </citation>
    <scope>NUCLEOTIDE SEQUENCE [LARGE SCALE GENOMIC DNA]</scope>
</reference>
<evidence type="ECO:0000256" key="2">
    <source>
        <dbReference type="ARBA" id="ARBA00022737"/>
    </source>
</evidence>
<dbReference type="PANTHER" id="PTHR48051">
    <property type="match status" value="1"/>
</dbReference>
<name>A0AAV4TA02_9ARAC</name>
<sequence length="266" mass="30283">MKVTDLVRCDTNQDSVYELFFLYHSLENKSVSKKQIKKVYHLPSIPQTAIPGSFELQPEETAMMCEVLPQMIGVAMAGKAVTKVVRRCHTAKEDRNLNLSECQLMSFPDAVYHLMRNTVLISCDLSSNDFRKIPPQLPVKFFNICELNLSNNRLSTIPEELKDLKELQRLDLSHNDFMELPKVAFKIPHLTFLSLKHNFIVDVDISKVQAAPSLKELNMEDNPLTKTSYIQLRAIPSDKLLVHVTEPKPSDDDDDDFIVNPPNSSV</sequence>